<feature type="region of interest" description="Disordered" evidence="1">
    <location>
        <begin position="258"/>
        <end position="293"/>
    </location>
</feature>
<evidence type="ECO:0000256" key="1">
    <source>
        <dbReference type="SAM" id="MobiDB-lite"/>
    </source>
</evidence>
<feature type="compositionally biased region" description="Basic and acidic residues" evidence="1">
    <location>
        <begin position="117"/>
        <end position="126"/>
    </location>
</feature>
<gene>
    <name evidence="2" type="ORF">Cvel_27030</name>
</gene>
<feature type="region of interest" description="Disordered" evidence="1">
    <location>
        <begin position="449"/>
        <end position="505"/>
    </location>
</feature>
<dbReference type="AlphaFoldDB" id="A0A0G4HFJ2"/>
<name>A0A0G4HFJ2_9ALVE</name>
<feature type="compositionally biased region" description="Basic residues" evidence="1">
    <location>
        <begin position="184"/>
        <end position="202"/>
    </location>
</feature>
<feature type="compositionally biased region" description="Basic and acidic residues" evidence="1">
    <location>
        <begin position="470"/>
        <end position="494"/>
    </location>
</feature>
<accession>A0A0G4HFJ2</accession>
<organism evidence="2">
    <name type="scientific">Chromera velia CCMP2878</name>
    <dbReference type="NCBI Taxonomy" id="1169474"/>
    <lineage>
        <taxon>Eukaryota</taxon>
        <taxon>Sar</taxon>
        <taxon>Alveolata</taxon>
        <taxon>Colpodellida</taxon>
        <taxon>Chromeraceae</taxon>
        <taxon>Chromera</taxon>
    </lineage>
</organism>
<feature type="region of interest" description="Disordered" evidence="1">
    <location>
        <begin position="59"/>
        <end position="94"/>
    </location>
</feature>
<protein>
    <submittedName>
        <fullName evidence="2">Uncharacterized protein</fullName>
    </submittedName>
</protein>
<reference evidence="2" key="1">
    <citation type="submission" date="2014-11" db="EMBL/GenBank/DDBJ databases">
        <authorList>
            <person name="Otto D Thomas"/>
            <person name="Naeem Raeece"/>
        </authorList>
    </citation>
    <scope>NUCLEOTIDE SEQUENCE</scope>
</reference>
<proteinExistence type="predicted"/>
<feature type="region of interest" description="Disordered" evidence="1">
    <location>
        <begin position="184"/>
        <end position="209"/>
    </location>
</feature>
<sequence>MVGQKGKGAERLAAVASVIDIADKLRNVSVGAVKEKGDAVDVDLSELAKELRPWLLSAAMPCTQGEKPEKREREPQEAEAKGKKRRKARRAPRFSVKQWLQHLAAAQLDNSSEKVFEERGREEKESQPVLPAGLPTGAFPEVEPRTSFDFSSGSPMMALAGGDGQITTTAAEGPYTMMIGHIQLKRKGKAERMREKRRRKRETKSEKRYQAELHSIRQERIRSGILFEHPGWLREETSGFGNQVIPRVDPFQFRSVRQSDQHVAPRGGENPERTAVLEGRRRRKEARRERKRGAEWRAVRRVAKGTGITEQLRDAPANFSPEQVQVGEDRTIESETSRPASLAYLSAQRDSDAVGRERSGMLSTESILSQVQFDDDNLCCPGPEMVQGSEEERNVVKEIGVGEGGVEKKGGMSKPAELPVNSIDVQSQKVGGGHEWKEVKEQKVKESVAVKGDGGKRQELRPKLTKKQKMKQEKEKARAEKLKAKSLGQKHEMIPTHSSRQVFTLLPQEGDSETVLLYKEKKREYWKEVGRLARAGIPEMIQDLPVPVKPAEMEN</sequence>
<evidence type="ECO:0000313" key="2">
    <source>
        <dbReference type="EMBL" id="CEM42800.1"/>
    </source>
</evidence>
<dbReference type="EMBL" id="CDMZ01002533">
    <property type="protein sequence ID" value="CEM42800.1"/>
    <property type="molecule type" value="Genomic_DNA"/>
</dbReference>
<feature type="compositionally biased region" description="Basic and acidic residues" evidence="1">
    <location>
        <begin position="66"/>
        <end position="81"/>
    </location>
</feature>
<dbReference type="PhylomeDB" id="A0A0G4HFJ2"/>
<feature type="region of interest" description="Disordered" evidence="1">
    <location>
        <begin position="117"/>
        <end position="148"/>
    </location>
</feature>
<dbReference type="VEuPathDB" id="CryptoDB:Cvel_27030"/>
<feature type="compositionally biased region" description="Basic and acidic residues" evidence="1">
    <location>
        <begin position="449"/>
        <end position="462"/>
    </location>
</feature>
<feature type="compositionally biased region" description="Basic residues" evidence="1">
    <location>
        <begin position="82"/>
        <end position="92"/>
    </location>
</feature>